<evidence type="ECO:0000313" key="9">
    <source>
        <dbReference type="Proteomes" id="UP000826234"/>
    </source>
</evidence>
<dbReference type="PANTHER" id="PTHR23503">
    <property type="entry name" value="SOLUTE CARRIER FAMILY 2"/>
    <property type="match status" value="1"/>
</dbReference>
<dbReference type="Gene3D" id="1.20.1250.20">
    <property type="entry name" value="MFS general substrate transporter like domains"/>
    <property type="match status" value="1"/>
</dbReference>
<name>A0ABQ7T8U2_PHRPL</name>
<evidence type="ECO:0000256" key="1">
    <source>
        <dbReference type="ARBA" id="ARBA00004141"/>
    </source>
</evidence>
<protein>
    <recommendedName>
        <fullName evidence="7">Major facilitator superfamily (MFS) profile domain-containing protein</fullName>
    </recommendedName>
</protein>
<dbReference type="InterPro" id="IPR005828">
    <property type="entry name" value="MFS_sugar_transport-like"/>
</dbReference>
<evidence type="ECO:0000259" key="7">
    <source>
        <dbReference type="PROSITE" id="PS50850"/>
    </source>
</evidence>
<keyword evidence="4 5" id="KW-0472">Membrane</keyword>
<evidence type="ECO:0000256" key="2">
    <source>
        <dbReference type="ARBA" id="ARBA00022692"/>
    </source>
</evidence>
<dbReference type="PANTHER" id="PTHR23503:SF54">
    <property type="entry name" value="MAJOR FACILITATOR SUPERFAMILY (MFS) PROFILE DOMAIN-CONTAINING PROTEIN"/>
    <property type="match status" value="1"/>
</dbReference>
<keyword evidence="2 5" id="KW-0812">Transmembrane</keyword>
<keyword evidence="9" id="KW-1185">Reference proteome</keyword>
<organism evidence="8 9">
    <name type="scientific">Phrynosoma platyrhinos</name>
    <name type="common">Desert horned lizard</name>
    <dbReference type="NCBI Taxonomy" id="52577"/>
    <lineage>
        <taxon>Eukaryota</taxon>
        <taxon>Metazoa</taxon>
        <taxon>Chordata</taxon>
        <taxon>Craniata</taxon>
        <taxon>Vertebrata</taxon>
        <taxon>Euteleostomi</taxon>
        <taxon>Lepidosauria</taxon>
        <taxon>Squamata</taxon>
        <taxon>Bifurcata</taxon>
        <taxon>Unidentata</taxon>
        <taxon>Episquamata</taxon>
        <taxon>Toxicofera</taxon>
        <taxon>Iguania</taxon>
        <taxon>Phrynosomatidae</taxon>
        <taxon>Phrynosomatinae</taxon>
        <taxon>Phrynosoma</taxon>
    </lineage>
</organism>
<feature type="signal peptide" evidence="6">
    <location>
        <begin position="1"/>
        <end position="20"/>
    </location>
</feature>
<accession>A0ABQ7T8U2</accession>
<evidence type="ECO:0000313" key="8">
    <source>
        <dbReference type="EMBL" id="KAH0625673.1"/>
    </source>
</evidence>
<proteinExistence type="predicted"/>
<reference evidence="8 9" key="1">
    <citation type="journal article" date="2022" name="Gigascience">
        <title>A chromosome-level genome assembly and annotation of the desert horned lizard, Phrynosoma platyrhinos, provides insight into chromosomal rearrangements among reptiles.</title>
        <authorList>
            <person name="Koochekian N."/>
            <person name="Ascanio A."/>
            <person name="Farleigh K."/>
            <person name="Card D.C."/>
            <person name="Schield D.R."/>
            <person name="Castoe T.A."/>
            <person name="Jezkova T."/>
        </authorList>
    </citation>
    <scope>NUCLEOTIDE SEQUENCE [LARGE SCALE GENOMIC DNA]</scope>
    <source>
        <strain evidence="8">NK-2021</strain>
    </source>
</reference>
<feature type="chain" id="PRO_5045281604" description="Major facilitator superfamily (MFS) profile domain-containing protein" evidence="6">
    <location>
        <begin position="21"/>
        <end position="156"/>
    </location>
</feature>
<feature type="transmembrane region" description="Helical" evidence="5">
    <location>
        <begin position="32"/>
        <end position="54"/>
    </location>
</feature>
<gene>
    <name evidence="8" type="ORF">JD844_015268</name>
</gene>
<keyword evidence="3 5" id="KW-1133">Transmembrane helix</keyword>
<comment type="subcellular location">
    <subcellularLocation>
        <location evidence="1">Membrane</location>
        <topology evidence="1">Multi-pass membrane protein</topology>
    </subcellularLocation>
</comment>
<dbReference type="EMBL" id="JAIPUX010001211">
    <property type="protein sequence ID" value="KAH0625673.1"/>
    <property type="molecule type" value="Genomic_DNA"/>
</dbReference>
<evidence type="ECO:0000256" key="6">
    <source>
        <dbReference type="SAM" id="SignalP"/>
    </source>
</evidence>
<evidence type="ECO:0000256" key="4">
    <source>
        <dbReference type="ARBA" id="ARBA00023136"/>
    </source>
</evidence>
<dbReference type="InterPro" id="IPR045263">
    <property type="entry name" value="GLUT"/>
</dbReference>
<keyword evidence="6" id="KW-0732">Signal</keyword>
<evidence type="ECO:0000256" key="3">
    <source>
        <dbReference type="ARBA" id="ARBA00022989"/>
    </source>
</evidence>
<feature type="domain" description="Major facilitator superfamily (MFS) profile" evidence="7">
    <location>
        <begin position="1"/>
        <end position="120"/>
    </location>
</feature>
<feature type="transmembrane region" description="Helical" evidence="5">
    <location>
        <begin position="96"/>
        <end position="116"/>
    </location>
</feature>
<evidence type="ECO:0000256" key="5">
    <source>
        <dbReference type="SAM" id="Phobius"/>
    </source>
</evidence>
<comment type="caution">
    <text evidence="8">The sequence shown here is derived from an EMBL/GenBank/DDBJ whole genome shotgun (WGS) entry which is preliminary data.</text>
</comment>
<dbReference type="InterPro" id="IPR020846">
    <property type="entry name" value="MFS_dom"/>
</dbReference>
<sequence length="156" mass="17299">MWGGYCVMAALLAGLTLTLSLQHLHPWVPYCSLLLIFCFVFSFGIGPAGATTSIRMEIFDQSSRGSGFVVSAVLFWVGMFAIGMVFPFIVEGFGPFCFLLFGGILCVSGFLIYFFLPETKEKSILEIQQEFDRLNFKGKKKKEAKLVAGDSFCTKL</sequence>
<dbReference type="Pfam" id="PF00083">
    <property type="entry name" value="Sugar_tr"/>
    <property type="match status" value="1"/>
</dbReference>
<dbReference type="PROSITE" id="PS50850">
    <property type="entry name" value="MFS"/>
    <property type="match status" value="1"/>
</dbReference>
<dbReference type="Proteomes" id="UP000826234">
    <property type="component" value="Unassembled WGS sequence"/>
</dbReference>
<dbReference type="SUPFAM" id="SSF103473">
    <property type="entry name" value="MFS general substrate transporter"/>
    <property type="match status" value="1"/>
</dbReference>
<feature type="transmembrane region" description="Helical" evidence="5">
    <location>
        <begin position="66"/>
        <end position="90"/>
    </location>
</feature>
<dbReference type="InterPro" id="IPR036259">
    <property type="entry name" value="MFS_trans_sf"/>
</dbReference>